<keyword evidence="3 6" id="KW-0812">Transmembrane</keyword>
<comment type="subcellular location">
    <subcellularLocation>
        <location evidence="1">Cell membrane</location>
        <topology evidence="1">Multi-pass membrane protein</topology>
    </subcellularLocation>
</comment>
<protein>
    <submittedName>
        <fullName evidence="7">Putative cell division protein YtgP</fullName>
    </submittedName>
</protein>
<evidence type="ECO:0000256" key="6">
    <source>
        <dbReference type="SAM" id="Phobius"/>
    </source>
</evidence>
<keyword evidence="7" id="KW-0132">Cell division</keyword>
<feature type="transmembrane region" description="Helical" evidence="6">
    <location>
        <begin position="122"/>
        <end position="142"/>
    </location>
</feature>
<keyword evidence="5 6" id="KW-0472">Membrane</keyword>
<feature type="transmembrane region" description="Helical" evidence="6">
    <location>
        <begin position="461"/>
        <end position="479"/>
    </location>
</feature>
<feature type="transmembrane region" description="Helical" evidence="6">
    <location>
        <begin position="378"/>
        <end position="397"/>
    </location>
</feature>
<dbReference type="GO" id="GO:0051301">
    <property type="term" value="P:cell division"/>
    <property type="evidence" value="ECO:0007669"/>
    <property type="project" value="UniProtKB-KW"/>
</dbReference>
<keyword evidence="2" id="KW-1003">Cell membrane</keyword>
<evidence type="ECO:0000256" key="3">
    <source>
        <dbReference type="ARBA" id="ARBA00022692"/>
    </source>
</evidence>
<dbReference type="GO" id="GO:0005886">
    <property type="term" value="C:plasma membrane"/>
    <property type="evidence" value="ECO:0007669"/>
    <property type="project" value="UniProtKB-SubCell"/>
</dbReference>
<dbReference type="RefSeq" id="WP_067089171.1">
    <property type="nucleotide sequence ID" value="NZ_LWMV01000032.1"/>
</dbReference>
<evidence type="ECO:0000256" key="1">
    <source>
        <dbReference type="ARBA" id="ARBA00004651"/>
    </source>
</evidence>
<accession>A0A166DH96</accession>
<reference evidence="7 8" key="1">
    <citation type="submission" date="2016-04" db="EMBL/GenBank/DDBJ databases">
        <title>Genome sequence of Methanobrevibacter curvatus DSM 11111.</title>
        <authorList>
            <person name="Poehlein A."/>
            <person name="Seedorf H."/>
            <person name="Daniel R."/>
        </authorList>
    </citation>
    <scope>NUCLEOTIDE SEQUENCE [LARGE SCALE GENOMIC DNA]</scope>
    <source>
        <strain evidence="7 8">DSM 11111</strain>
    </source>
</reference>
<dbReference type="Pfam" id="PF01943">
    <property type="entry name" value="Polysacc_synt"/>
    <property type="match status" value="1"/>
</dbReference>
<name>A0A166DH96_9EURY</name>
<proteinExistence type="predicted"/>
<keyword evidence="7" id="KW-0131">Cell cycle</keyword>
<evidence type="ECO:0000256" key="5">
    <source>
        <dbReference type="ARBA" id="ARBA00023136"/>
    </source>
</evidence>
<feature type="transmembrane region" description="Helical" evidence="6">
    <location>
        <begin position="275"/>
        <end position="295"/>
    </location>
</feature>
<dbReference type="STRING" id="49547.MBCUR_02350"/>
<dbReference type="EMBL" id="LWMV01000032">
    <property type="protein sequence ID" value="KZX15601.1"/>
    <property type="molecule type" value="Genomic_DNA"/>
</dbReference>
<dbReference type="PANTHER" id="PTHR30250">
    <property type="entry name" value="PST FAMILY PREDICTED COLANIC ACID TRANSPORTER"/>
    <property type="match status" value="1"/>
</dbReference>
<evidence type="ECO:0000313" key="8">
    <source>
        <dbReference type="Proteomes" id="UP000077245"/>
    </source>
</evidence>
<comment type="caution">
    <text evidence="7">The sequence shown here is derived from an EMBL/GenBank/DDBJ whole genome shotgun (WGS) entry which is preliminary data.</text>
</comment>
<dbReference type="AlphaFoldDB" id="A0A166DH96"/>
<feature type="transmembrane region" description="Helical" evidence="6">
    <location>
        <begin position="315"/>
        <end position="333"/>
    </location>
</feature>
<keyword evidence="4 6" id="KW-1133">Transmembrane helix</keyword>
<dbReference type="PATRIC" id="fig|49547.3.peg.246"/>
<feature type="transmembrane region" description="Helical" evidence="6">
    <location>
        <begin position="437"/>
        <end position="455"/>
    </location>
</feature>
<gene>
    <name evidence="7" type="primary">ytgP</name>
    <name evidence="7" type="ORF">MBCUR_02350</name>
</gene>
<sequence length="519" mass="56415">MSSKIAKGGIIIVIGNAIFRVGGYIYRFIMAGLLGPASYGILTTTLQFQGIFQVLAAGGIPPAIAKYIAEYTALDENALARQTVYTSLKIMGILGILSGIIIVFIVAPWLALDFFNKPEALLPLQAVGLITPFSAIVGGFRGSFQGAYKMEYILYTRGVEQSCMILFATALVILGFSVFGAVIGSAGAFVASTIMSIFIFQKYMVKIIPQPVEGLRFSLKEELNLAKKIITFSIPVIITALAEMGIFAISTFILAKFLDSRFVGYFGASDPISRLPLIISSSIATVILPAVAASFAKKNQKQLEKYVSQSYRYSLFIIIPMCIGLALFAKPIMELVYFTNLEYTAGAGALAVLSIGMGFYSLFAVSTGIIQGIGNPRIPMYCLAGGAFLTFVLNWIMVPIYGIVGASTATTIACFCLMLPMVYLSFKQTKSKFPMKFIVKTLISALLMGIIIIILPKTVLGLITGIIICPIAYLIFLVLTKTFSLEDLDAIIFYTKKFGPINKLVKKIVNLIKKVYDKY</sequence>
<dbReference type="InterPro" id="IPR002797">
    <property type="entry name" value="Polysacc_synth"/>
</dbReference>
<feature type="transmembrane region" description="Helical" evidence="6">
    <location>
        <begin position="50"/>
        <end position="69"/>
    </location>
</feature>
<organism evidence="7 8">
    <name type="scientific">Methanobrevibacter curvatus</name>
    <dbReference type="NCBI Taxonomy" id="49547"/>
    <lineage>
        <taxon>Archaea</taxon>
        <taxon>Methanobacteriati</taxon>
        <taxon>Methanobacteriota</taxon>
        <taxon>Methanomada group</taxon>
        <taxon>Methanobacteria</taxon>
        <taxon>Methanobacteriales</taxon>
        <taxon>Methanobacteriaceae</taxon>
        <taxon>Methanobrevibacter</taxon>
    </lineage>
</organism>
<feature type="transmembrane region" description="Helical" evidence="6">
    <location>
        <begin position="9"/>
        <end position="30"/>
    </location>
</feature>
<feature type="transmembrane region" description="Helical" evidence="6">
    <location>
        <begin position="345"/>
        <end position="366"/>
    </location>
</feature>
<feature type="transmembrane region" description="Helical" evidence="6">
    <location>
        <begin position="90"/>
        <end position="110"/>
    </location>
</feature>
<dbReference type="OrthoDB" id="19148at2157"/>
<keyword evidence="8" id="KW-1185">Reference proteome</keyword>
<dbReference type="Proteomes" id="UP000077245">
    <property type="component" value="Unassembled WGS sequence"/>
</dbReference>
<feature type="transmembrane region" description="Helical" evidence="6">
    <location>
        <begin position="229"/>
        <end position="255"/>
    </location>
</feature>
<dbReference type="CDD" id="cd13128">
    <property type="entry name" value="MATE_Wzx_like"/>
    <property type="match status" value="1"/>
</dbReference>
<dbReference type="InterPro" id="IPR050833">
    <property type="entry name" value="Poly_Biosynth_Transport"/>
</dbReference>
<evidence type="ECO:0000256" key="4">
    <source>
        <dbReference type="ARBA" id="ARBA00022989"/>
    </source>
</evidence>
<evidence type="ECO:0000313" key="7">
    <source>
        <dbReference type="EMBL" id="KZX15601.1"/>
    </source>
</evidence>
<feature type="transmembrane region" description="Helical" evidence="6">
    <location>
        <begin position="189"/>
        <end position="208"/>
    </location>
</feature>
<dbReference type="PANTHER" id="PTHR30250:SF11">
    <property type="entry name" value="O-ANTIGEN TRANSPORTER-RELATED"/>
    <property type="match status" value="1"/>
</dbReference>
<feature type="transmembrane region" description="Helical" evidence="6">
    <location>
        <begin position="403"/>
        <end position="425"/>
    </location>
</feature>
<evidence type="ECO:0000256" key="2">
    <source>
        <dbReference type="ARBA" id="ARBA00022475"/>
    </source>
</evidence>